<keyword evidence="2" id="KW-1185">Reference proteome</keyword>
<dbReference type="RefSeq" id="WP_025253543.1">
    <property type="nucleotide sequence ID" value="NZ_CP004353.1"/>
</dbReference>
<dbReference type="Proteomes" id="UP000019222">
    <property type="component" value="Chromosome"/>
</dbReference>
<dbReference type="PATRIC" id="fig|1224164.3.peg.2186"/>
<protein>
    <submittedName>
        <fullName evidence="1">Uncharacterized protein</fullName>
    </submittedName>
</protein>
<dbReference type="HOGENOM" id="CLU_979032_0_0_11"/>
<reference evidence="1 2" key="1">
    <citation type="submission" date="2013-02" db="EMBL/GenBank/DDBJ databases">
        <title>The complete genome sequence of Corynebacterium vitaeruminis DSM 20294.</title>
        <authorList>
            <person name="Ruckert C."/>
            <person name="Albersmeier A."/>
            <person name="Kalinowski J."/>
        </authorList>
    </citation>
    <scope>NUCLEOTIDE SEQUENCE [LARGE SCALE GENOMIC DNA]</scope>
    <source>
        <strain evidence="2">ATCC 10234</strain>
    </source>
</reference>
<accession>W5Y2S6</accession>
<name>W5Y2S6_9CORY</name>
<organism evidence="1 2">
    <name type="scientific">Corynebacterium vitaeruminis DSM 20294</name>
    <dbReference type="NCBI Taxonomy" id="1224164"/>
    <lineage>
        <taxon>Bacteria</taxon>
        <taxon>Bacillati</taxon>
        <taxon>Actinomycetota</taxon>
        <taxon>Actinomycetes</taxon>
        <taxon>Mycobacteriales</taxon>
        <taxon>Corynebacteriaceae</taxon>
        <taxon>Corynebacterium</taxon>
    </lineage>
</organism>
<dbReference type="AlphaFoldDB" id="W5Y2S6"/>
<evidence type="ECO:0000313" key="1">
    <source>
        <dbReference type="EMBL" id="AHI23551.1"/>
    </source>
</evidence>
<dbReference type="STRING" id="1224164.B843_10855"/>
<proteinExistence type="predicted"/>
<dbReference type="EMBL" id="CP004353">
    <property type="protein sequence ID" value="AHI23551.1"/>
    <property type="molecule type" value="Genomic_DNA"/>
</dbReference>
<evidence type="ECO:0000313" key="2">
    <source>
        <dbReference type="Proteomes" id="UP000019222"/>
    </source>
</evidence>
<dbReference type="KEGG" id="cvt:B843_10855"/>
<gene>
    <name evidence="1" type="ORF">B843_10855</name>
</gene>
<sequence length="284" mass="30599">MDTFPSSFASKTLDDRFAAAPGEAVFVAAKDQEALERYLGFLEESNPAGAFLIPASPPVGELARPGEIDATTAEIYSARVRLARWNAATEDAILLVLCPHLHTAAELAGWVPDDATAVFVTSGTSRGAPLPLACEAWRGFRGFPQRVVATIEPTYASELRAVIAMQALLRSRNLVDELDDLLLADSFASSQEEIRRLLDERLNYAASTTPAAFSSWADVSADEAYKVDVSWCGEPILDECSFMVTFGALLFSGDIEAPTWVEGTATGQFDDLQRVCGIRVDGLG</sequence>